<organism evidence="4 5">
    <name type="scientific">Pedobacter psychrotolerans</name>
    <dbReference type="NCBI Taxonomy" id="1843235"/>
    <lineage>
        <taxon>Bacteria</taxon>
        <taxon>Pseudomonadati</taxon>
        <taxon>Bacteroidota</taxon>
        <taxon>Sphingobacteriia</taxon>
        <taxon>Sphingobacteriales</taxon>
        <taxon>Sphingobacteriaceae</taxon>
        <taxon>Pedobacter</taxon>
    </lineage>
</organism>
<evidence type="ECO:0000313" key="3">
    <source>
        <dbReference type="EMBL" id="GGE71003.1"/>
    </source>
</evidence>
<dbReference type="EMBL" id="BMJO01000012">
    <property type="protein sequence ID" value="GGE71003.1"/>
    <property type="molecule type" value="Genomic_DNA"/>
</dbReference>
<reference evidence="3" key="1">
    <citation type="journal article" date="2014" name="Int. J. Syst. Evol. Microbiol.">
        <title>Complete genome of a new Firmicutes species belonging to the dominant human colonic microbiota ('Ruminococcus bicirculans') reveals two chromosomes and a selective capacity to utilize plant glucans.</title>
        <authorList>
            <consortium name="NISC Comparative Sequencing Program"/>
            <person name="Wegmann U."/>
            <person name="Louis P."/>
            <person name="Goesmann A."/>
            <person name="Henrissat B."/>
            <person name="Duncan S.H."/>
            <person name="Flint H.J."/>
        </authorList>
    </citation>
    <scope>NUCLEOTIDE SEQUENCE</scope>
    <source>
        <strain evidence="3">CGMCC 1.15644</strain>
    </source>
</reference>
<dbReference type="EMBL" id="SLWO01000013">
    <property type="protein sequence ID" value="TCO17768.1"/>
    <property type="molecule type" value="Genomic_DNA"/>
</dbReference>
<evidence type="ECO:0000259" key="2">
    <source>
        <dbReference type="Pfam" id="PF26604"/>
    </source>
</evidence>
<feature type="transmembrane region" description="Helical" evidence="1">
    <location>
        <begin position="12"/>
        <end position="28"/>
    </location>
</feature>
<reference evidence="4 5" key="3">
    <citation type="submission" date="2019-03" db="EMBL/GenBank/DDBJ databases">
        <title>Genomic Encyclopedia of Type Strains, Phase IV (KMG-IV): sequencing the most valuable type-strain genomes for metagenomic binning, comparative biology and taxonomic classification.</title>
        <authorList>
            <person name="Goeker M."/>
        </authorList>
    </citation>
    <scope>NUCLEOTIDE SEQUENCE [LARGE SCALE GENOMIC DNA]</scope>
    <source>
        <strain evidence="4 5">DSM 103236</strain>
    </source>
</reference>
<comment type="caution">
    <text evidence="4">The sequence shown here is derived from an EMBL/GenBank/DDBJ whole genome shotgun (WGS) entry which is preliminary data.</text>
</comment>
<name>A0A4R2H1U9_9SPHI</name>
<dbReference type="Proteomes" id="UP000622648">
    <property type="component" value="Unassembled WGS sequence"/>
</dbReference>
<proteinExistence type="predicted"/>
<evidence type="ECO:0000313" key="6">
    <source>
        <dbReference type="Proteomes" id="UP000622648"/>
    </source>
</evidence>
<dbReference type="Proteomes" id="UP000295684">
    <property type="component" value="Unassembled WGS sequence"/>
</dbReference>
<keyword evidence="1" id="KW-1133">Transmembrane helix</keyword>
<dbReference type="Pfam" id="PF26604">
    <property type="entry name" value="CBU_0592"/>
    <property type="match status" value="1"/>
</dbReference>
<dbReference type="InterPro" id="IPR058058">
    <property type="entry name" value="CBU_0592-like"/>
</dbReference>
<feature type="transmembrane region" description="Helical" evidence="1">
    <location>
        <begin position="33"/>
        <end position="53"/>
    </location>
</feature>
<dbReference type="NCBIfam" id="NF047864">
    <property type="entry name" value="CBU_0592_membra"/>
    <property type="match status" value="1"/>
</dbReference>
<dbReference type="AlphaFoldDB" id="A0A4R2H1U9"/>
<feature type="domain" description="CBU-0592-like" evidence="2">
    <location>
        <begin position="11"/>
        <end position="80"/>
    </location>
</feature>
<gene>
    <name evidence="4" type="ORF">EV200_11340</name>
    <name evidence="3" type="ORF">GCM10011413_42190</name>
</gene>
<sequence length="89" mass="10310">MHQFVMDLIFNTLGWIGALLFLFSYFLLITKKWLATSFAFHLCNIIGGIFLSMSTFYDASYPATFVNLVWALIAAYGMYNDQYKKNKLD</sequence>
<evidence type="ECO:0000313" key="5">
    <source>
        <dbReference type="Proteomes" id="UP000295684"/>
    </source>
</evidence>
<reference evidence="6" key="2">
    <citation type="journal article" date="2019" name="Int. J. Syst. Evol. Microbiol.">
        <title>The Global Catalogue of Microorganisms (GCM) 10K type strain sequencing project: providing services to taxonomists for standard genome sequencing and annotation.</title>
        <authorList>
            <consortium name="The Broad Institute Genomics Platform"/>
            <consortium name="The Broad Institute Genome Sequencing Center for Infectious Disease"/>
            <person name="Wu L."/>
            <person name="Ma J."/>
        </authorList>
    </citation>
    <scope>NUCLEOTIDE SEQUENCE [LARGE SCALE GENOMIC DNA]</scope>
    <source>
        <strain evidence="6">CGMCC 1.15644</strain>
    </source>
</reference>
<keyword evidence="6" id="KW-1185">Reference proteome</keyword>
<keyword evidence="1" id="KW-0812">Transmembrane</keyword>
<accession>A0A4R2H1U9</accession>
<protein>
    <recommendedName>
        <fullName evidence="2">CBU-0592-like domain-containing protein</fullName>
    </recommendedName>
</protein>
<reference evidence="3" key="4">
    <citation type="submission" date="2024-05" db="EMBL/GenBank/DDBJ databases">
        <authorList>
            <person name="Sun Q."/>
            <person name="Zhou Y."/>
        </authorList>
    </citation>
    <scope>NUCLEOTIDE SEQUENCE</scope>
    <source>
        <strain evidence="3">CGMCC 1.15644</strain>
    </source>
</reference>
<evidence type="ECO:0000313" key="4">
    <source>
        <dbReference type="EMBL" id="TCO17768.1"/>
    </source>
</evidence>
<keyword evidence="1" id="KW-0472">Membrane</keyword>
<feature type="transmembrane region" description="Helical" evidence="1">
    <location>
        <begin position="59"/>
        <end position="79"/>
    </location>
</feature>
<evidence type="ECO:0000256" key="1">
    <source>
        <dbReference type="SAM" id="Phobius"/>
    </source>
</evidence>